<evidence type="ECO:0000256" key="6">
    <source>
        <dbReference type="ARBA" id="ARBA00067332"/>
    </source>
</evidence>
<evidence type="ECO:0000313" key="9">
    <source>
        <dbReference type="EMBL" id="OJF96450.1"/>
    </source>
</evidence>
<dbReference type="Proteomes" id="UP000182661">
    <property type="component" value="Unassembled WGS sequence"/>
</dbReference>
<dbReference type="Pfam" id="PF00126">
    <property type="entry name" value="HTH_1"/>
    <property type="match status" value="1"/>
</dbReference>
<dbReference type="GO" id="GO:0005829">
    <property type="term" value="C:cytosol"/>
    <property type="evidence" value="ECO:0007669"/>
    <property type="project" value="TreeGrafter"/>
</dbReference>
<keyword evidence="2" id="KW-0805">Transcription regulation</keyword>
<dbReference type="SUPFAM" id="SSF53850">
    <property type="entry name" value="Periplasmic binding protein-like II"/>
    <property type="match status" value="1"/>
</dbReference>
<gene>
    <name evidence="9" type="ORF">AX760_17465</name>
</gene>
<dbReference type="InterPro" id="IPR050950">
    <property type="entry name" value="HTH-type_LysR_regulators"/>
</dbReference>
<dbReference type="CDD" id="cd05466">
    <property type="entry name" value="PBP2_LTTR_substrate"/>
    <property type="match status" value="1"/>
</dbReference>
<dbReference type="Gene3D" id="1.10.10.10">
    <property type="entry name" value="Winged helix-like DNA-binding domain superfamily/Winged helix DNA-binding domain"/>
    <property type="match status" value="1"/>
</dbReference>
<dbReference type="OrthoDB" id="9775392at2"/>
<dbReference type="GO" id="GO:0003677">
    <property type="term" value="F:DNA binding"/>
    <property type="evidence" value="ECO:0007669"/>
    <property type="project" value="UniProtKB-KW"/>
</dbReference>
<dbReference type="RefSeq" id="WP_071833346.1">
    <property type="nucleotide sequence ID" value="NZ_LSRP01000086.1"/>
</dbReference>
<dbReference type="Gene3D" id="3.40.190.290">
    <property type="match status" value="1"/>
</dbReference>
<keyword evidence="4" id="KW-0804">Transcription</keyword>
<dbReference type="SUPFAM" id="SSF46785">
    <property type="entry name" value="Winged helix' DNA-binding domain"/>
    <property type="match status" value="1"/>
</dbReference>
<dbReference type="PANTHER" id="PTHR30419">
    <property type="entry name" value="HTH-TYPE TRANSCRIPTIONAL REGULATOR YBHD"/>
    <property type="match status" value="1"/>
</dbReference>
<dbReference type="Pfam" id="PF03466">
    <property type="entry name" value="LysR_substrate"/>
    <property type="match status" value="1"/>
</dbReference>
<evidence type="ECO:0000313" key="10">
    <source>
        <dbReference type="Proteomes" id="UP000182661"/>
    </source>
</evidence>
<dbReference type="PROSITE" id="PS50931">
    <property type="entry name" value="HTH_LYSR"/>
    <property type="match status" value="1"/>
</dbReference>
<reference evidence="9 10" key="1">
    <citation type="submission" date="2016-02" db="EMBL/GenBank/DDBJ databases">
        <title>Genome sequencing of a beta-galactosidase producing bacteria Rhizobium sp. 59.</title>
        <authorList>
            <person name="Wang D."/>
            <person name="Kot W."/>
            <person name="Qin Y."/>
            <person name="Hansen L."/>
            <person name="Naqvi K."/>
            <person name="Rensing C."/>
        </authorList>
    </citation>
    <scope>NUCLEOTIDE SEQUENCE [LARGE SCALE GENOMIC DNA]</scope>
    <source>
        <strain evidence="9 10">59</strain>
    </source>
</reference>
<dbReference type="PRINTS" id="PR00039">
    <property type="entry name" value="HTHLYSR"/>
</dbReference>
<feature type="domain" description="HTH lysR-type" evidence="8">
    <location>
        <begin position="1"/>
        <end position="57"/>
    </location>
</feature>
<dbReference type="PANTHER" id="PTHR30419:SF31">
    <property type="entry name" value="BLR3139 PROTEIN"/>
    <property type="match status" value="1"/>
</dbReference>
<evidence type="ECO:0000256" key="7">
    <source>
        <dbReference type="ARBA" id="ARBA00083243"/>
    </source>
</evidence>
<proteinExistence type="inferred from homology"/>
<comment type="caution">
    <text evidence="9">The sequence shown here is derived from an EMBL/GenBank/DDBJ whole genome shotgun (WGS) entry which is preliminary data.</text>
</comment>
<dbReference type="GO" id="GO:0003700">
    <property type="term" value="F:DNA-binding transcription factor activity"/>
    <property type="evidence" value="ECO:0007669"/>
    <property type="project" value="InterPro"/>
</dbReference>
<comment type="similarity">
    <text evidence="1">Belongs to the LysR transcriptional regulatory family.</text>
</comment>
<evidence type="ECO:0000256" key="5">
    <source>
        <dbReference type="ARBA" id="ARBA00054626"/>
    </source>
</evidence>
<dbReference type="InterPro" id="IPR036388">
    <property type="entry name" value="WH-like_DNA-bd_sf"/>
</dbReference>
<accession>A0A657LSQ0</accession>
<dbReference type="InterPro" id="IPR005119">
    <property type="entry name" value="LysR_subst-bd"/>
</dbReference>
<evidence type="ECO:0000256" key="4">
    <source>
        <dbReference type="ARBA" id="ARBA00023163"/>
    </source>
</evidence>
<evidence type="ECO:0000259" key="8">
    <source>
        <dbReference type="PROSITE" id="PS50931"/>
    </source>
</evidence>
<dbReference type="InterPro" id="IPR036390">
    <property type="entry name" value="WH_DNA-bd_sf"/>
</dbReference>
<dbReference type="AlphaFoldDB" id="A0A657LSQ0"/>
<evidence type="ECO:0000256" key="1">
    <source>
        <dbReference type="ARBA" id="ARBA00009437"/>
    </source>
</evidence>
<name>A0A657LSQ0_9HYPH</name>
<organism evidence="9 10">
    <name type="scientific">Pararhizobium antarcticum</name>
    <dbReference type="NCBI Taxonomy" id="1798805"/>
    <lineage>
        <taxon>Bacteria</taxon>
        <taxon>Pseudomonadati</taxon>
        <taxon>Pseudomonadota</taxon>
        <taxon>Alphaproteobacteria</taxon>
        <taxon>Hyphomicrobiales</taxon>
        <taxon>Rhizobiaceae</taxon>
        <taxon>Rhizobium/Agrobacterium group</taxon>
        <taxon>Pararhizobium</taxon>
    </lineage>
</organism>
<evidence type="ECO:0000256" key="3">
    <source>
        <dbReference type="ARBA" id="ARBA00023125"/>
    </source>
</evidence>
<sequence length="300" mass="33264">MIDKLEFFIALARERHFGRAAEACGITQPTLSAAIRQLEDQLGVMLVSRGSRFQGLTPEGQRVLEWARRIVGDARTMREEMRAARTGLSGHIRLAAIPTTLAMVPMITAPFQEKHPDVTFSVLSTTSLKILSLLENLEIDAGLTYLENEPLGRVTSVPLQVERYHLVTAIGSELADRKSVSWKEVGNVRLCLLTADMQNRRIINQHFAEAGVTVSPTLESNSMIVLFSHVRTGRWASIMPLNVAKSFGFHEDIRTIPIVEPDAHHTVGLVATYREPFTPLVSALLHEARIQAEATLASRV</sequence>
<protein>
    <recommendedName>
        <fullName evidence="6">HTH-type transcriptional regulator TtuA</fullName>
    </recommendedName>
    <alternativeName>
        <fullName evidence="7">Tartrate utilization transcriptional regulator</fullName>
    </alternativeName>
</protein>
<keyword evidence="10" id="KW-1185">Reference proteome</keyword>
<dbReference type="FunFam" id="1.10.10.10:FF:000001">
    <property type="entry name" value="LysR family transcriptional regulator"/>
    <property type="match status" value="1"/>
</dbReference>
<dbReference type="EMBL" id="LSRP01000086">
    <property type="protein sequence ID" value="OJF96450.1"/>
    <property type="molecule type" value="Genomic_DNA"/>
</dbReference>
<comment type="function">
    <text evidence="5">Transcriptional regulator of the ttuABCDE tartrate utilization operon.</text>
</comment>
<evidence type="ECO:0000256" key="2">
    <source>
        <dbReference type="ARBA" id="ARBA00023015"/>
    </source>
</evidence>
<keyword evidence="3" id="KW-0238">DNA-binding</keyword>
<dbReference type="InterPro" id="IPR000847">
    <property type="entry name" value="LysR_HTH_N"/>
</dbReference>